<feature type="transmembrane region" description="Helical" evidence="7">
    <location>
        <begin position="215"/>
        <end position="234"/>
    </location>
</feature>
<feature type="transmembrane region" description="Helical" evidence="7">
    <location>
        <begin position="544"/>
        <end position="564"/>
    </location>
</feature>
<feature type="transmembrane region" description="Helical" evidence="7">
    <location>
        <begin position="428"/>
        <end position="446"/>
    </location>
</feature>
<dbReference type="Pfam" id="PF07690">
    <property type="entry name" value="MFS_1"/>
    <property type="match status" value="1"/>
</dbReference>
<dbReference type="PANTHER" id="PTHR23511:SF36">
    <property type="entry name" value="EG:BACR7A4.13 PROTEIN-RELATED"/>
    <property type="match status" value="1"/>
</dbReference>
<evidence type="ECO:0000256" key="6">
    <source>
        <dbReference type="SAM" id="MobiDB-lite"/>
    </source>
</evidence>
<feature type="transmembrane region" description="Helical" evidence="7">
    <location>
        <begin position="482"/>
        <end position="508"/>
    </location>
</feature>
<evidence type="ECO:0000256" key="5">
    <source>
        <dbReference type="ARBA" id="ARBA00023136"/>
    </source>
</evidence>
<keyword evidence="5 7" id="KW-0472">Membrane</keyword>
<proteinExistence type="predicted"/>
<feature type="domain" description="Major facilitator superfamily (MFS) profile" evidence="8">
    <location>
        <begin position="48"/>
        <end position="569"/>
    </location>
</feature>
<dbReference type="PROSITE" id="PS50850">
    <property type="entry name" value="MFS"/>
    <property type="match status" value="1"/>
</dbReference>
<feature type="transmembrane region" description="Helical" evidence="7">
    <location>
        <begin position="458"/>
        <end position="476"/>
    </location>
</feature>
<keyword evidence="10" id="KW-1185">Reference proteome</keyword>
<dbReference type="AlphaFoldDB" id="A0A182VRC7"/>
<dbReference type="EnsemblMetazoa" id="AMIN000613-RA">
    <property type="protein sequence ID" value="AMIN000613-PA"/>
    <property type="gene ID" value="AMIN000613"/>
</dbReference>
<evidence type="ECO:0000256" key="4">
    <source>
        <dbReference type="ARBA" id="ARBA00022989"/>
    </source>
</evidence>
<evidence type="ECO:0000256" key="3">
    <source>
        <dbReference type="ARBA" id="ARBA00022692"/>
    </source>
</evidence>
<feature type="transmembrane region" description="Helical" evidence="7">
    <location>
        <begin position="89"/>
        <end position="105"/>
    </location>
</feature>
<dbReference type="GO" id="GO:0016020">
    <property type="term" value="C:membrane"/>
    <property type="evidence" value="ECO:0007669"/>
    <property type="project" value="UniProtKB-SubCell"/>
</dbReference>
<protein>
    <recommendedName>
        <fullName evidence="8">Major facilitator superfamily (MFS) profile domain-containing protein</fullName>
    </recommendedName>
</protein>
<reference evidence="9" key="2">
    <citation type="submission" date="2020-05" db="UniProtKB">
        <authorList>
            <consortium name="EnsemblMetazoa"/>
        </authorList>
    </citation>
    <scope>IDENTIFICATION</scope>
    <source>
        <strain evidence="9">MINIMUS1</strain>
    </source>
</reference>
<evidence type="ECO:0000313" key="10">
    <source>
        <dbReference type="Proteomes" id="UP000075920"/>
    </source>
</evidence>
<evidence type="ECO:0000256" key="2">
    <source>
        <dbReference type="ARBA" id="ARBA00022448"/>
    </source>
</evidence>
<feature type="compositionally biased region" description="Polar residues" evidence="6">
    <location>
        <begin position="285"/>
        <end position="301"/>
    </location>
</feature>
<dbReference type="InterPro" id="IPR011701">
    <property type="entry name" value="MFS"/>
</dbReference>
<evidence type="ECO:0000313" key="9">
    <source>
        <dbReference type="EnsemblMetazoa" id="AMIN000613-PA"/>
    </source>
</evidence>
<feature type="transmembrane region" description="Helical" evidence="7">
    <location>
        <begin position="331"/>
        <end position="351"/>
    </location>
</feature>
<dbReference type="VEuPathDB" id="VectorBase:AMIN000613"/>
<keyword evidence="4 7" id="KW-1133">Transmembrane helix</keyword>
<evidence type="ECO:0000256" key="1">
    <source>
        <dbReference type="ARBA" id="ARBA00004141"/>
    </source>
</evidence>
<feature type="transmembrane region" description="Helical" evidence="7">
    <location>
        <begin position="46"/>
        <end position="69"/>
    </location>
</feature>
<feature type="transmembrane region" description="Helical" evidence="7">
    <location>
        <begin position="172"/>
        <end position="195"/>
    </location>
</feature>
<dbReference type="Proteomes" id="UP000075920">
    <property type="component" value="Unassembled WGS sequence"/>
</dbReference>
<reference evidence="10" key="1">
    <citation type="submission" date="2013-03" db="EMBL/GenBank/DDBJ databases">
        <title>The Genome Sequence of Anopheles minimus MINIMUS1.</title>
        <authorList>
            <consortium name="The Broad Institute Genomics Platform"/>
            <person name="Neafsey D.E."/>
            <person name="Walton C."/>
            <person name="Walker B."/>
            <person name="Young S.K."/>
            <person name="Zeng Q."/>
            <person name="Gargeya S."/>
            <person name="Fitzgerald M."/>
            <person name="Haas B."/>
            <person name="Abouelleil A."/>
            <person name="Allen A.W."/>
            <person name="Alvarado L."/>
            <person name="Arachchi H.M."/>
            <person name="Berlin A.M."/>
            <person name="Chapman S.B."/>
            <person name="Gainer-Dewar J."/>
            <person name="Goldberg J."/>
            <person name="Griggs A."/>
            <person name="Gujja S."/>
            <person name="Hansen M."/>
            <person name="Howarth C."/>
            <person name="Imamovic A."/>
            <person name="Ireland A."/>
            <person name="Larimer J."/>
            <person name="McCowan C."/>
            <person name="Murphy C."/>
            <person name="Pearson M."/>
            <person name="Poon T.W."/>
            <person name="Priest M."/>
            <person name="Roberts A."/>
            <person name="Saif S."/>
            <person name="Shea T."/>
            <person name="Sisk P."/>
            <person name="Sykes S."/>
            <person name="Wortman J."/>
            <person name="Nusbaum C."/>
            <person name="Birren B."/>
        </authorList>
    </citation>
    <scope>NUCLEOTIDE SEQUENCE [LARGE SCALE GENOMIC DNA]</scope>
    <source>
        <strain evidence="10">MINIMUS1</strain>
    </source>
</reference>
<dbReference type="PANTHER" id="PTHR23511">
    <property type="entry name" value="SYNAPTIC VESICLE GLYCOPROTEIN 2"/>
    <property type="match status" value="1"/>
</dbReference>
<comment type="subcellular location">
    <subcellularLocation>
        <location evidence="1">Membrane</location>
        <topology evidence="1">Multi-pass membrane protein</topology>
    </subcellularLocation>
</comment>
<feature type="transmembrane region" description="Helical" evidence="7">
    <location>
        <begin position="139"/>
        <end position="160"/>
    </location>
</feature>
<dbReference type="Gene3D" id="1.20.1250.20">
    <property type="entry name" value="MFS general substrate transporter like domains"/>
    <property type="match status" value="1"/>
</dbReference>
<accession>A0A182VRC7</accession>
<sequence>MEPPKEKHSKVIEINVPADVTVADGMNAPADFETAIAATGYGRFNYLLLLVAMPCCMTTVFETTTMSYVLPSAECDLNLSLADKGMLNAITYTGMITSAFLWGFLSDAYGRKRLLVVGFLLDSTFNVLCALSQNMVAIMVFKFMGGFVICGPFAVLMAYLSEFHSLQHRSRVMIVLGVFYSAANMLLPALAWLILPQPWNLVLGDGALEIHSWQIFLAVSCLPGVLSGISVMFLPESPKFLMSKGQNERALAIFRRLYAINTRGGQEFPIKELVDEVRQGRAANEPTSGKQPTSGKATPATSAPGGGSGGVGEGFRQLGIMFRKPHLKNACLVYGIQFGILLGLNTFRLWVPQLFTIIEEFEHEQHLLPADGSATLCEMLAYKVNKTELLQQQWLQHDVSRALHGPDPVAMEPLDDVFKCTATTEGRVYLYSLIIGCVGIGAYAVTTIMINSIGNRNILTYGLLMAGSCGTALYWARSSLVTLILSSCYITICSIASTALIGAVVAMFPTSMRTMVVSLTMMFGRTGSIIGNVVFPYLMALGCLPPFVMIGAIVIAVAMVSRLLPRTVKKPLQ</sequence>
<dbReference type="InterPro" id="IPR020846">
    <property type="entry name" value="MFS_dom"/>
</dbReference>
<dbReference type="InterPro" id="IPR036259">
    <property type="entry name" value="MFS_trans_sf"/>
</dbReference>
<evidence type="ECO:0000259" key="8">
    <source>
        <dbReference type="PROSITE" id="PS50850"/>
    </source>
</evidence>
<evidence type="ECO:0000256" key="7">
    <source>
        <dbReference type="SAM" id="Phobius"/>
    </source>
</evidence>
<dbReference type="STRING" id="112268.A0A182VRC7"/>
<keyword evidence="3 7" id="KW-0812">Transmembrane</keyword>
<name>A0A182VRC7_9DIPT</name>
<feature type="transmembrane region" description="Helical" evidence="7">
    <location>
        <begin position="114"/>
        <end position="133"/>
    </location>
</feature>
<feature type="region of interest" description="Disordered" evidence="6">
    <location>
        <begin position="281"/>
        <end position="309"/>
    </location>
</feature>
<dbReference type="SUPFAM" id="SSF103473">
    <property type="entry name" value="MFS general substrate transporter"/>
    <property type="match status" value="1"/>
</dbReference>
<organism evidence="9 10">
    <name type="scientific">Anopheles minimus</name>
    <dbReference type="NCBI Taxonomy" id="112268"/>
    <lineage>
        <taxon>Eukaryota</taxon>
        <taxon>Metazoa</taxon>
        <taxon>Ecdysozoa</taxon>
        <taxon>Arthropoda</taxon>
        <taxon>Hexapoda</taxon>
        <taxon>Insecta</taxon>
        <taxon>Pterygota</taxon>
        <taxon>Neoptera</taxon>
        <taxon>Endopterygota</taxon>
        <taxon>Diptera</taxon>
        <taxon>Nematocera</taxon>
        <taxon>Culicoidea</taxon>
        <taxon>Culicidae</taxon>
        <taxon>Anophelinae</taxon>
        <taxon>Anopheles</taxon>
    </lineage>
</organism>
<keyword evidence="2" id="KW-0813">Transport</keyword>
<dbReference type="GO" id="GO:0022857">
    <property type="term" value="F:transmembrane transporter activity"/>
    <property type="evidence" value="ECO:0007669"/>
    <property type="project" value="InterPro"/>
</dbReference>